<comment type="caution">
    <text evidence="2">The sequence shown here is derived from an EMBL/GenBank/DDBJ whole genome shotgun (WGS) entry which is preliminary data.</text>
</comment>
<accession>A0A431UI47</accession>
<dbReference type="Proteomes" id="UP000271705">
    <property type="component" value="Unassembled WGS sequence"/>
</dbReference>
<sequence>MNTAPALPLFAGRRFRVSYDGLAADNVYSADGRHVQYAIVSGAYAGAQGEAACEWQQISEGVYAISWQEADGATVVHVDDFVGGRSLAWFTATDGSFHRMQGPLAVL</sequence>
<protein>
    <submittedName>
        <fullName evidence="2">Adenylate cyclase</fullName>
    </submittedName>
</protein>
<dbReference type="Pfam" id="PF22036">
    <property type="entry name" value="MoaF_like"/>
    <property type="match status" value="1"/>
</dbReference>
<dbReference type="InterPro" id="IPR053892">
    <property type="entry name" value="MoaF-like"/>
</dbReference>
<organism evidence="2 3">
    <name type="scientific">Stenotrophomonas maltophilia</name>
    <name type="common">Pseudomonas maltophilia</name>
    <name type="synonym">Xanthomonas maltophilia</name>
    <dbReference type="NCBI Taxonomy" id="40324"/>
    <lineage>
        <taxon>Bacteria</taxon>
        <taxon>Pseudomonadati</taxon>
        <taxon>Pseudomonadota</taxon>
        <taxon>Gammaproteobacteria</taxon>
        <taxon>Lysobacterales</taxon>
        <taxon>Lysobacteraceae</taxon>
        <taxon>Stenotrophomonas</taxon>
        <taxon>Stenotrophomonas maltophilia group</taxon>
    </lineage>
</organism>
<dbReference type="SUPFAM" id="SSF50814">
    <property type="entry name" value="Lipocalins"/>
    <property type="match status" value="1"/>
</dbReference>
<gene>
    <name evidence="2" type="ORF">EKL94_09935</name>
</gene>
<proteinExistence type="predicted"/>
<dbReference type="InterPro" id="IPR012674">
    <property type="entry name" value="Calycin"/>
</dbReference>
<dbReference type="AlphaFoldDB" id="A0A431UI47"/>
<evidence type="ECO:0000259" key="1">
    <source>
        <dbReference type="Pfam" id="PF22036"/>
    </source>
</evidence>
<reference evidence="2 3" key="1">
    <citation type="submission" date="2018-12" db="EMBL/GenBank/DDBJ databases">
        <authorList>
            <person name="Kartti S."/>
            <person name="Manni A."/>
            <person name="Chemao El Fihri M.W."/>
            <person name="Laamarti M."/>
            <person name="Temsamani L."/>
            <person name="El Jamali J.E."/>
            <person name="Ouadghiri M."/>
            <person name="Ibrahimi A."/>
            <person name="Filati-Maltouf A."/>
        </authorList>
    </citation>
    <scope>NUCLEOTIDE SEQUENCE [LARGE SCALE GENOMIC DNA]</scope>
    <source>
        <strain evidence="2 3">MDMC339</strain>
    </source>
</reference>
<dbReference type="Gene3D" id="2.40.128.20">
    <property type="match status" value="1"/>
</dbReference>
<dbReference type="EMBL" id="RXLZ01000024">
    <property type="protein sequence ID" value="RTQ89411.1"/>
    <property type="molecule type" value="Genomic_DNA"/>
</dbReference>
<dbReference type="RefSeq" id="WP_126928965.1">
    <property type="nucleotide sequence ID" value="NZ_RXLZ01000024.1"/>
</dbReference>
<feature type="domain" description="MoaF-like" evidence="1">
    <location>
        <begin position="11"/>
        <end position="104"/>
    </location>
</feature>
<evidence type="ECO:0000313" key="2">
    <source>
        <dbReference type="EMBL" id="RTQ89411.1"/>
    </source>
</evidence>
<name>A0A431UI47_STEMA</name>
<evidence type="ECO:0000313" key="3">
    <source>
        <dbReference type="Proteomes" id="UP000271705"/>
    </source>
</evidence>